<dbReference type="OrthoDB" id="2138648at2759"/>
<keyword evidence="4" id="KW-1185">Reference proteome</keyword>
<dbReference type="Gene3D" id="2.30.30.1060">
    <property type="match status" value="1"/>
</dbReference>
<accession>A0A3N4LNN8</accession>
<evidence type="ECO:0000313" key="4">
    <source>
        <dbReference type="Proteomes" id="UP000267821"/>
    </source>
</evidence>
<evidence type="ECO:0000313" key="3">
    <source>
        <dbReference type="EMBL" id="RPB19595.1"/>
    </source>
</evidence>
<gene>
    <name evidence="3" type="ORF">L211DRAFT_814173</name>
</gene>
<dbReference type="STRING" id="1051890.A0A3N4LNN8"/>
<dbReference type="Pfam" id="PF11160">
    <property type="entry name" value="Hva1_TUDOR"/>
    <property type="match status" value="1"/>
</dbReference>
<feature type="compositionally biased region" description="Basic and acidic residues" evidence="1">
    <location>
        <begin position="1"/>
        <end position="47"/>
    </location>
</feature>
<proteinExistence type="predicted"/>
<dbReference type="EMBL" id="ML121587">
    <property type="protein sequence ID" value="RPB19595.1"/>
    <property type="molecule type" value="Genomic_DNA"/>
</dbReference>
<name>A0A3N4LNN8_9PEZI</name>
<protein>
    <recommendedName>
        <fullName evidence="2">Hypervirulence associated protein TUDOR domain-containing protein</fullName>
    </recommendedName>
</protein>
<sequence length="77" mass="8590">MSGEVRDKTGSPIHPGDHVETKYRGGKREGKVEKIVLSKEEAGKEGVKNPPKVIYHDQHGHRVAHNPQTLTKDKPDE</sequence>
<organism evidence="3 4">
    <name type="scientific">Terfezia boudieri ATCC MYA-4762</name>
    <dbReference type="NCBI Taxonomy" id="1051890"/>
    <lineage>
        <taxon>Eukaryota</taxon>
        <taxon>Fungi</taxon>
        <taxon>Dikarya</taxon>
        <taxon>Ascomycota</taxon>
        <taxon>Pezizomycotina</taxon>
        <taxon>Pezizomycetes</taxon>
        <taxon>Pezizales</taxon>
        <taxon>Pezizaceae</taxon>
        <taxon>Terfezia</taxon>
    </lineage>
</organism>
<evidence type="ECO:0000256" key="1">
    <source>
        <dbReference type="SAM" id="MobiDB-lite"/>
    </source>
</evidence>
<feature type="domain" description="Hypervirulence associated protein TUDOR" evidence="2">
    <location>
        <begin position="16"/>
        <end position="70"/>
    </location>
</feature>
<dbReference type="AlphaFoldDB" id="A0A3N4LNN8"/>
<dbReference type="InParanoid" id="A0A3N4LNN8"/>
<dbReference type="InterPro" id="IPR021331">
    <property type="entry name" value="Hva1_TUDOR"/>
</dbReference>
<dbReference type="Proteomes" id="UP000267821">
    <property type="component" value="Unassembled WGS sequence"/>
</dbReference>
<reference evidence="3 4" key="1">
    <citation type="journal article" date="2018" name="Nat. Ecol. Evol.">
        <title>Pezizomycetes genomes reveal the molecular basis of ectomycorrhizal truffle lifestyle.</title>
        <authorList>
            <person name="Murat C."/>
            <person name="Payen T."/>
            <person name="Noel B."/>
            <person name="Kuo A."/>
            <person name="Morin E."/>
            <person name="Chen J."/>
            <person name="Kohler A."/>
            <person name="Krizsan K."/>
            <person name="Balestrini R."/>
            <person name="Da Silva C."/>
            <person name="Montanini B."/>
            <person name="Hainaut M."/>
            <person name="Levati E."/>
            <person name="Barry K.W."/>
            <person name="Belfiori B."/>
            <person name="Cichocki N."/>
            <person name="Clum A."/>
            <person name="Dockter R.B."/>
            <person name="Fauchery L."/>
            <person name="Guy J."/>
            <person name="Iotti M."/>
            <person name="Le Tacon F."/>
            <person name="Lindquist E.A."/>
            <person name="Lipzen A."/>
            <person name="Malagnac F."/>
            <person name="Mello A."/>
            <person name="Molinier V."/>
            <person name="Miyauchi S."/>
            <person name="Poulain J."/>
            <person name="Riccioni C."/>
            <person name="Rubini A."/>
            <person name="Sitrit Y."/>
            <person name="Splivallo R."/>
            <person name="Traeger S."/>
            <person name="Wang M."/>
            <person name="Zifcakova L."/>
            <person name="Wipf D."/>
            <person name="Zambonelli A."/>
            <person name="Paolocci F."/>
            <person name="Nowrousian M."/>
            <person name="Ottonello S."/>
            <person name="Baldrian P."/>
            <person name="Spatafora J.W."/>
            <person name="Henrissat B."/>
            <person name="Nagy L.G."/>
            <person name="Aury J.M."/>
            <person name="Wincker P."/>
            <person name="Grigoriev I.V."/>
            <person name="Bonfante P."/>
            <person name="Martin F.M."/>
        </authorList>
    </citation>
    <scope>NUCLEOTIDE SEQUENCE [LARGE SCALE GENOMIC DNA]</scope>
    <source>
        <strain evidence="3 4">ATCC MYA-4762</strain>
    </source>
</reference>
<feature type="region of interest" description="Disordered" evidence="1">
    <location>
        <begin position="1"/>
        <end position="77"/>
    </location>
</feature>
<evidence type="ECO:0000259" key="2">
    <source>
        <dbReference type="Pfam" id="PF11160"/>
    </source>
</evidence>